<evidence type="ECO:0000256" key="1">
    <source>
        <dbReference type="ARBA" id="ARBA00002633"/>
    </source>
</evidence>
<dbReference type="RefSeq" id="WP_125181810.1">
    <property type="nucleotide sequence ID" value="NZ_QZMU01000001.1"/>
</dbReference>
<dbReference type="Pfam" id="PF00466">
    <property type="entry name" value="Ribosomal_L10"/>
    <property type="match status" value="1"/>
</dbReference>
<reference evidence="9 10" key="1">
    <citation type="journal article" date="2010" name="Int. J. Syst. Evol. Microbiol.">
        <title>Thiohalobacter thiocyanaticus gen. nov., sp. nov., a moderately halophilic, sulfur-oxidizing gammaproteobacterium from hypersaline lakes, that utilizes thiocyanate.</title>
        <authorList>
            <person name="Sorokin D.Y."/>
            <person name="Kovaleva O.L."/>
            <person name="Tourova T.P."/>
            <person name="Muyzer G."/>
        </authorList>
    </citation>
    <scope>NUCLEOTIDE SEQUENCE [LARGE SCALE GENOMIC DNA]</scope>
    <source>
        <strain evidence="9 10">Hrh1</strain>
    </source>
</reference>
<dbReference type="GO" id="GO:0070180">
    <property type="term" value="F:large ribosomal subunit rRNA binding"/>
    <property type="evidence" value="ECO:0007669"/>
    <property type="project" value="UniProtKB-UniRule"/>
</dbReference>
<keyword evidence="4 8" id="KW-0694">RNA-binding</keyword>
<dbReference type="FunFam" id="3.30.70.1730:FF:000001">
    <property type="entry name" value="50S ribosomal protein L10"/>
    <property type="match status" value="1"/>
</dbReference>
<gene>
    <name evidence="8" type="primary">rplJ</name>
    <name evidence="9" type="ORF">D6C00_11315</name>
</gene>
<dbReference type="InterPro" id="IPR002363">
    <property type="entry name" value="Ribosomal_uL10_CS_bac"/>
</dbReference>
<evidence type="ECO:0000256" key="3">
    <source>
        <dbReference type="ARBA" id="ARBA00022730"/>
    </source>
</evidence>
<comment type="subunit">
    <text evidence="8">Part of the ribosomal stalk of the 50S ribosomal subunit. The N-terminus interacts with L11 and the large rRNA to form the base of the stalk. The C-terminus forms an elongated spine to which L12 dimers bind in a sequential fashion forming a multimeric L10(L12)X complex.</text>
</comment>
<dbReference type="Gene3D" id="6.10.250.2350">
    <property type="match status" value="1"/>
</dbReference>
<evidence type="ECO:0000256" key="5">
    <source>
        <dbReference type="ARBA" id="ARBA00022980"/>
    </source>
</evidence>
<dbReference type="GO" id="GO:0003735">
    <property type="term" value="F:structural constituent of ribosome"/>
    <property type="evidence" value="ECO:0007669"/>
    <property type="project" value="InterPro"/>
</dbReference>
<evidence type="ECO:0000256" key="4">
    <source>
        <dbReference type="ARBA" id="ARBA00022884"/>
    </source>
</evidence>
<dbReference type="PANTHER" id="PTHR11560">
    <property type="entry name" value="39S RIBOSOMAL PROTEIN L10, MITOCHONDRIAL"/>
    <property type="match status" value="1"/>
</dbReference>
<evidence type="ECO:0000313" key="10">
    <source>
        <dbReference type="Proteomes" id="UP000287798"/>
    </source>
</evidence>
<dbReference type="InterPro" id="IPR047865">
    <property type="entry name" value="Ribosomal_uL10_bac_type"/>
</dbReference>
<dbReference type="InterPro" id="IPR001790">
    <property type="entry name" value="Ribosomal_uL10"/>
</dbReference>
<sequence>MALSLEQKKTVVAEVSEVAASAYSAVAAEYRGLTVDQMTALRRKARESGVYVRVVKNTLARRAVQGTEFECISDSLVGPLMLAFSQEDPGSAARVIKDFAKEHDQLQVRFVSVSGELLPANDLERLAKLPTRDEALSILMMLMKAPAEKLARTLNEVPGKLVRTVAAIRDQKEQAA</sequence>
<dbReference type="SUPFAM" id="SSF160369">
    <property type="entry name" value="Ribosomal protein L10-like"/>
    <property type="match status" value="1"/>
</dbReference>
<dbReference type="CDD" id="cd05797">
    <property type="entry name" value="Ribosomal_L10"/>
    <property type="match status" value="1"/>
</dbReference>
<evidence type="ECO:0000256" key="6">
    <source>
        <dbReference type="ARBA" id="ARBA00023274"/>
    </source>
</evidence>
<name>A0A426QL52_9GAMM</name>
<dbReference type="EMBL" id="QZMU01000001">
    <property type="protein sequence ID" value="RRQ22469.1"/>
    <property type="molecule type" value="Genomic_DNA"/>
</dbReference>
<evidence type="ECO:0000256" key="7">
    <source>
        <dbReference type="ARBA" id="ARBA00035202"/>
    </source>
</evidence>
<comment type="function">
    <text evidence="1 8">Forms part of the ribosomal stalk, playing a central role in the interaction of the ribosome with GTP-bound translation factors.</text>
</comment>
<keyword evidence="10" id="KW-1185">Reference proteome</keyword>
<organism evidence="9 10">
    <name type="scientific">Thiohalobacter thiocyanaticus</name>
    <dbReference type="NCBI Taxonomy" id="585455"/>
    <lineage>
        <taxon>Bacteria</taxon>
        <taxon>Pseudomonadati</taxon>
        <taxon>Pseudomonadota</taxon>
        <taxon>Gammaproteobacteria</taxon>
        <taxon>Thiohalobacterales</taxon>
        <taxon>Thiohalobacteraceae</taxon>
        <taxon>Thiohalobacter</taxon>
    </lineage>
</organism>
<evidence type="ECO:0000256" key="8">
    <source>
        <dbReference type="HAMAP-Rule" id="MF_00362"/>
    </source>
</evidence>
<dbReference type="HAMAP" id="MF_00362">
    <property type="entry name" value="Ribosomal_uL10"/>
    <property type="match status" value="1"/>
</dbReference>
<proteinExistence type="inferred from homology"/>
<evidence type="ECO:0000256" key="2">
    <source>
        <dbReference type="ARBA" id="ARBA00008889"/>
    </source>
</evidence>
<evidence type="ECO:0000313" key="9">
    <source>
        <dbReference type="EMBL" id="RRQ22469.1"/>
    </source>
</evidence>
<keyword evidence="3 8" id="KW-0699">rRNA-binding</keyword>
<dbReference type="InterPro" id="IPR043141">
    <property type="entry name" value="Ribosomal_uL10-like_sf"/>
</dbReference>
<dbReference type="NCBIfam" id="NF000955">
    <property type="entry name" value="PRK00099.1-1"/>
    <property type="match status" value="1"/>
</dbReference>
<dbReference type="Gene3D" id="3.30.70.1730">
    <property type="match status" value="1"/>
</dbReference>
<protein>
    <recommendedName>
        <fullName evidence="7 8">Large ribosomal subunit protein uL10</fullName>
    </recommendedName>
</protein>
<dbReference type="AlphaFoldDB" id="A0A426QL52"/>
<dbReference type="PROSITE" id="PS01109">
    <property type="entry name" value="RIBOSOMAL_L10"/>
    <property type="match status" value="1"/>
</dbReference>
<keyword evidence="5 8" id="KW-0689">Ribosomal protein</keyword>
<comment type="similarity">
    <text evidence="2 8">Belongs to the universal ribosomal protein uL10 family.</text>
</comment>
<accession>A0A426QL52</accession>
<dbReference type="InterPro" id="IPR022973">
    <property type="entry name" value="Ribosomal_uL10_bac"/>
</dbReference>
<dbReference type="GO" id="GO:0006412">
    <property type="term" value="P:translation"/>
    <property type="evidence" value="ECO:0007669"/>
    <property type="project" value="UniProtKB-UniRule"/>
</dbReference>
<dbReference type="OrthoDB" id="9808307at2"/>
<comment type="caution">
    <text evidence="9">The sequence shown here is derived from an EMBL/GenBank/DDBJ whole genome shotgun (WGS) entry which is preliminary data.</text>
</comment>
<dbReference type="Proteomes" id="UP000287798">
    <property type="component" value="Unassembled WGS sequence"/>
</dbReference>
<keyword evidence="6 8" id="KW-0687">Ribonucleoprotein</keyword>
<dbReference type="GO" id="GO:0015934">
    <property type="term" value="C:large ribosomal subunit"/>
    <property type="evidence" value="ECO:0007669"/>
    <property type="project" value="InterPro"/>
</dbReference>